<evidence type="ECO:0000256" key="2">
    <source>
        <dbReference type="SAM" id="Phobius"/>
    </source>
</evidence>
<feature type="domain" description="V-SNARE coiled-coil homology" evidence="3">
    <location>
        <begin position="86"/>
        <end position="146"/>
    </location>
</feature>
<dbReference type="PROSITE" id="PS50892">
    <property type="entry name" value="V_SNARE"/>
    <property type="match status" value="1"/>
</dbReference>
<proteinExistence type="predicted"/>
<dbReference type="InterPro" id="IPR042855">
    <property type="entry name" value="V_SNARE_CC"/>
</dbReference>
<evidence type="ECO:0000313" key="4">
    <source>
        <dbReference type="EMBL" id="CAF0775446.1"/>
    </source>
</evidence>
<evidence type="ECO:0000313" key="5">
    <source>
        <dbReference type="Proteomes" id="UP000663832"/>
    </source>
</evidence>
<feature type="transmembrane region" description="Helical" evidence="2">
    <location>
        <begin position="149"/>
        <end position="172"/>
    </location>
</feature>
<dbReference type="AlphaFoldDB" id="A0A813QY41"/>
<dbReference type="Proteomes" id="UP000663832">
    <property type="component" value="Unassembled WGS sequence"/>
</dbReference>
<dbReference type="EMBL" id="CAJNOM010000009">
    <property type="protein sequence ID" value="CAF0775446.1"/>
    <property type="molecule type" value="Genomic_DNA"/>
</dbReference>
<accession>A0A813QY41</accession>
<name>A0A813QY41_9BILA</name>
<organism evidence="4 5">
    <name type="scientific">Adineta steineri</name>
    <dbReference type="NCBI Taxonomy" id="433720"/>
    <lineage>
        <taxon>Eukaryota</taxon>
        <taxon>Metazoa</taxon>
        <taxon>Spiralia</taxon>
        <taxon>Gnathifera</taxon>
        <taxon>Rotifera</taxon>
        <taxon>Eurotatoria</taxon>
        <taxon>Bdelloidea</taxon>
        <taxon>Adinetida</taxon>
        <taxon>Adinetidae</taxon>
        <taxon>Adineta</taxon>
    </lineage>
</organism>
<protein>
    <recommendedName>
        <fullName evidence="3">V-SNARE coiled-coil homology domain-containing protein</fullName>
    </recommendedName>
</protein>
<evidence type="ECO:0000259" key="3">
    <source>
        <dbReference type="PROSITE" id="PS50892"/>
    </source>
</evidence>
<gene>
    <name evidence="4" type="ORF">QVE165_LOCUS2853</name>
</gene>
<sequence>MKFCFRLRLRKKNQFKKYKKSKHIVSLFNHYDNNNRHVQQIEIPINDYNQLSNNMTLMNDGGGSGDVDDHRGKFSKQIPTPVDEQQIANAQNKVDRLMNVITDTYEKTLIRNLRLEELDMRSTDLFRDAEKMKNMAHKMQDKFFWEDKYIMIVAIASISAIALGGLLALIFIPKITGN</sequence>
<evidence type="ECO:0000256" key="1">
    <source>
        <dbReference type="PROSITE-ProRule" id="PRU00290"/>
    </source>
</evidence>
<keyword evidence="2" id="KW-0472">Membrane</keyword>
<keyword evidence="1" id="KW-0175">Coiled coil</keyword>
<keyword evidence="2" id="KW-0812">Transmembrane</keyword>
<reference evidence="4" key="1">
    <citation type="submission" date="2021-02" db="EMBL/GenBank/DDBJ databases">
        <authorList>
            <person name="Nowell W R."/>
        </authorList>
    </citation>
    <scope>NUCLEOTIDE SEQUENCE</scope>
</reference>
<keyword evidence="5" id="KW-1185">Reference proteome</keyword>
<dbReference type="OrthoDB" id="10013030at2759"/>
<keyword evidence="2" id="KW-1133">Transmembrane helix</keyword>
<dbReference type="SUPFAM" id="SSF58038">
    <property type="entry name" value="SNARE fusion complex"/>
    <property type="match status" value="1"/>
</dbReference>
<dbReference type="Gene3D" id="1.20.5.110">
    <property type="match status" value="1"/>
</dbReference>
<comment type="caution">
    <text evidence="4">The sequence shown here is derived from an EMBL/GenBank/DDBJ whole genome shotgun (WGS) entry which is preliminary data.</text>
</comment>
<dbReference type="Pfam" id="PF00957">
    <property type="entry name" value="Synaptobrevin"/>
    <property type="match status" value="1"/>
</dbReference>